<evidence type="ECO:0000313" key="2">
    <source>
        <dbReference type="EMBL" id="KAG8631131.1"/>
    </source>
</evidence>
<feature type="region of interest" description="Disordered" evidence="1">
    <location>
        <begin position="1"/>
        <end position="78"/>
    </location>
</feature>
<dbReference type="EMBL" id="JAESVG020000001">
    <property type="protein sequence ID" value="KAG8631131.1"/>
    <property type="molecule type" value="Genomic_DNA"/>
</dbReference>
<dbReference type="AlphaFoldDB" id="A0A8K0LB37"/>
<proteinExistence type="predicted"/>
<dbReference type="SUPFAM" id="SSF54637">
    <property type="entry name" value="Thioesterase/thiol ester dehydrase-isomerase"/>
    <property type="match status" value="1"/>
</dbReference>
<evidence type="ECO:0000313" key="3">
    <source>
        <dbReference type="Proteomes" id="UP000809789"/>
    </source>
</evidence>
<reference evidence="2" key="1">
    <citation type="submission" date="2021-07" db="EMBL/GenBank/DDBJ databases">
        <title>Elsinoe batatas strain:CRI-CJ2 Genome sequencing and assembly.</title>
        <authorList>
            <person name="Huang L."/>
        </authorList>
    </citation>
    <scope>NUCLEOTIDE SEQUENCE</scope>
    <source>
        <strain evidence="2">CRI-CJ2</strain>
    </source>
</reference>
<keyword evidence="3" id="KW-1185">Reference proteome</keyword>
<dbReference type="Gene3D" id="3.10.129.10">
    <property type="entry name" value="Hotdog Thioesterase"/>
    <property type="match status" value="1"/>
</dbReference>
<sequence>MKRLPPLRPPSRPTPTPSHLPPPPTYATNHIRPAPKPGQTLPKRQPAYPPPPLSPTTSTASPIPSASPTLSSTSSALKEQWRPLGPRARAALPFLLSLVVGLGVTTYFTSVWLAAPPEPGSEGDRKELARLEKAVDELFLVKVYRGKCVAAGRAIRGEGGGDWRELEMRRGDAEGPVGGGAETIGKVRSAELRFEAEKRANAAVVEEREREIVAMGGVNLGNKGGREERLEGLRQQAQALGLEVDFGDTGEGKGDGRFGGGVVEGALGGSRGLAVQRVFWNRKETELVAVVYLGKGLCGWPNTVHGGFLATLMGEKLGMAAGLFRTEVVPSAKLREGGKGKGEEGDWRELAELEIQYRKPTYAGQFYVVRALPRVGEDGKGVEIEGTLETLEGKVTVQVNGRAPVEVAAPALVSSGGWLNGLLKWLR</sequence>
<feature type="compositionally biased region" description="Pro residues" evidence="1">
    <location>
        <begin position="1"/>
        <end position="25"/>
    </location>
</feature>
<organism evidence="2 3">
    <name type="scientific">Elsinoe batatas</name>
    <dbReference type="NCBI Taxonomy" id="2601811"/>
    <lineage>
        <taxon>Eukaryota</taxon>
        <taxon>Fungi</taxon>
        <taxon>Dikarya</taxon>
        <taxon>Ascomycota</taxon>
        <taxon>Pezizomycotina</taxon>
        <taxon>Dothideomycetes</taxon>
        <taxon>Dothideomycetidae</taxon>
        <taxon>Myriangiales</taxon>
        <taxon>Elsinoaceae</taxon>
        <taxon>Elsinoe</taxon>
    </lineage>
</organism>
<dbReference type="InterPro" id="IPR052061">
    <property type="entry name" value="PTE-AB_protein"/>
</dbReference>
<comment type="caution">
    <text evidence="2">The sequence shown here is derived from an EMBL/GenBank/DDBJ whole genome shotgun (WGS) entry which is preliminary data.</text>
</comment>
<feature type="compositionally biased region" description="Low complexity" evidence="1">
    <location>
        <begin position="55"/>
        <end position="77"/>
    </location>
</feature>
<dbReference type="PANTHER" id="PTHR47260">
    <property type="entry name" value="UPF0644 PROTEIN PB2B4.06"/>
    <property type="match status" value="1"/>
</dbReference>
<dbReference type="OrthoDB" id="506431at2759"/>
<gene>
    <name evidence="2" type="ORF">KVT40_000271</name>
</gene>
<dbReference type="Proteomes" id="UP000809789">
    <property type="component" value="Unassembled WGS sequence"/>
</dbReference>
<protein>
    <recommendedName>
        <fullName evidence="4">Thioesterase domain-containing protein</fullName>
    </recommendedName>
</protein>
<name>A0A8K0LB37_9PEZI</name>
<evidence type="ECO:0000256" key="1">
    <source>
        <dbReference type="SAM" id="MobiDB-lite"/>
    </source>
</evidence>
<evidence type="ECO:0008006" key="4">
    <source>
        <dbReference type="Google" id="ProtNLM"/>
    </source>
</evidence>
<dbReference type="PANTHER" id="PTHR47260:SF1">
    <property type="entry name" value="UPF0644 PROTEIN PB2B4.06"/>
    <property type="match status" value="1"/>
</dbReference>
<dbReference type="InterPro" id="IPR029069">
    <property type="entry name" value="HotDog_dom_sf"/>
</dbReference>
<accession>A0A8K0LB37</accession>